<dbReference type="InterPro" id="IPR029787">
    <property type="entry name" value="Nucleotide_cyclase"/>
</dbReference>
<dbReference type="PROSITE" id="PS50125">
    <property type="entry name" value="GUANYLATE_CYCLASE_2"/>
    <property type="match status" value="1"/>
</dbReference>
<evidence type="ECO:0000256" key="1">
    <source>
        <dbReference type="SAM" id="Phobius"/>
    </source>
</evidence>
<dbReference type="KEGG" id="cate:C2869_12390"/>
<dbReference type="InterPro" id="IPR001054">
    <property type="entry name" value="A/G_cyclase"/>
</dbReference>
<protein>
    <recommendedName>
        <fullName evidence="2">Guanylate cyclase domain-containing protein</fullName>
    </recommendedName>
</protein>
<evidence type="ECO:0000313" key="3">
    <source>
        <dbReference type="EMBL" id="AWB67184.1"/>
    </source>
</evidence>
<dbReference type="SMART" id="SM00044">
    <property type="entry name" value="CYCc"/>
    <property type="match status" value="1"/>
</dbReference>
<dbReference type="Proteomes" id="UP000244441">
    <property type="component" value="Chromosome"/>
</dbReference>
<sequence>MKIFNNKHKSAPEVQDPHLLSGLQMREMEMEDRINTIRLSILSFLVIFELLLGVSSLGLEPIVFIYDFGTFAIALTWFYIVRYWANLPTYQPWLKYATVLGDFSLIVLIALEIEYLAEVGNILRSMEIDQFELMVASLLVLFNVLSAFRQGRTVIYFSTLCAVAAATIILEHSHTDRTIELHEQTILLMSGALALAISNYQVNTYQKLSKRERLMRYLSNNVVDAVDQGTVEMKPGGRRQYVTVLMSDIRSFTKLCESHPVEQVTEVLNRYFSMMTQVVFQHGGMVDKYIGDAVMAVFGAPNAGENDARAAVQASQQMLLELQKLNQSLAADNLPQIEIGIGIHSGEVIAGNVGSEHRLDYTVIGDTVNVAARVESLTKAYSQPVIVSESVVNDANLPNCFVSLGDAQLKGREQSIAIYGLS</sequence>
<dbReference type="GO" id="GO:0035556">
    <property type="term" value="P:intracellular signal transduction"/>
    <property type="evidence" value="ECO:0007669"/>
    <property type="project" value="InterPro"/>
</dbReference>
<dbReference type="InterPro" id="IPR050697">
    <property type="entry name" value="Adenylyl/Guanylyl_Cyclase_3/4"/>
</dbReference>
<dbReference type="Pfam" id="PF00211">
    <property type="entry name" value="Guanylate_cyc"/>
    <property type="match status" value="1"/>
</dbReference>
<keyword evidence="4" id="KW-1185">Reference proteome</keyword>
<dbReference type="SUPFAM" id="SSF55073">
    <property type="entry name" value="Nucleotide cyclase"/>
    <property type="match status" value="1"/>
</dbReference>
<dbReference type="PANTHER" id="PTHR43081">
    <property type="entry name" value="ADENYLATE CYCLASE, TERMINAL-DIFFERENTIATION SPECIFIC-RELATED"/>
    <property type="match status" value="1"/>
</dbReference>
<keyword evidence="1" id="KW-0472">Membrane</keyword>
<feature type="transmembrane region" description="Helical" evidence="1">
    <location>
        <begin position="186"/>
        <end position="205"/>
    </location>
</feature>
<dbReference type="OrthoDB" id="9806704at2"/>
<evidence type="ECO:0000313" key="4">
    <source>
        <dbReference type="Proteomes" id="UP000244441"/>
    </source>
</evidence>
<name>A0A2S0VSJ5_9ALTE</name>
<dbReference type="GO" id="GO:0006171">
    <property type="term" value="P:cAMP biosynthetic process"/>
    <property type="evidence" value="ECO:0007669"/>
    <property type="project" value="TreeGrafter"/>
</dbReference>
<feature type="transmembrane region" description="Helical" evidence="1">
    <location>
        <begin position="63"/>
        <end position="81"/>
    </location>
</feature>
<dbReference type="RefSeq" id="WP_108603231.1">
    <property type="nucleotide sequence ID" value="NZ_CP026604.1"/>
</dbReference>
<dbReference type="CDD" id="cd07302">
    <property type="entry name" value="CHD"/>
    <property type="match status" value="1"/>
</dbReference>
<dbReference type="Gene3D" id="3.30.70.1230">
    <property type="entry name" value="Nucleotide cyclase"/>
    <property type="match status" value="1"/>
</dbReference>
<dbReference type="GO" id="GO:0004016">
    <property type="term" value="F:adenylate cyclase activity"/>
    <property type="evidence" value="ECO:0007669"/>
    <property type="project" value="UniProtKB-ARBA"/>
</dbReference>
<organism evidence="3 4">
    <name type="scientific">Saccharobesus litoralis</name>
    <dbReference type="NCBI Taxonomy" id="2172099"/>
    <lineage>
        <taxon>Bacteria</taxon>
        <taxon>Pseudomonadati</taxon>
        <taxon>Pseudomonadota</taxon>
        <taxon>Gammaproteobacteria</taxon>
        <taxon>Alteromonadales</taxon>
        <taxon>Alteromonadaceae</taxon>
        <taxon>Saccharobesus</taxon>
    </lineage>
</organism>
<accession>A0A2S0VSJ5</accession>
<feature type="transmembrane region" description="Helical" evidence="1">
    <location>
        <begin position="131"/>
        <end position="148"/>
    </location>
</feature>
<dbReference type="PANTHER" id="PTHR43081:SF1">
    <property type="entry name" value="ADENYLATE CYCLASE, TERMINAL-DIFFERENTIATION SPECIFIC"/>
    <property type="match status" value="1"/>
</dbReference>
<feature type="transmembrane region" description="Helical" evidence="1">
    <location>
        <begin position="155"/>
        <end position="174"/>
    </location>
</feature>
<proteinExistence type="predicted"/>
<dbReference type="EMBL" id="CP026604">
    <property type="protein sequence ID" value="AWB67184.1"/>
    <property type="molecule type" value="Genomic_DNA"/>
</dbReference>
<evidence type="ECO:0000259" key="2">
    <source>
        <dbReference type="PROSITE" id="PS50125"/>
    </source>
</evidence>
<dbReference type="AlphaFoldDB" id="A0A2S0VSJ5"/>
<reference evidence="3 4" key="1">
    <citation type="submission" date="2018-01" db="EMBL/GenBank/DDBJ databases">
        <title>Genome sequence of a Cantenovulum-like bacteria.</title>
        <authorList>
            <person name="Tan W.R."/>
            <person name="Lau N.-S."/>
            <person name="Go F."/>
            <person name="Amirul A.-A.A."/>
        </authorList>
    </citation>
    <scope>NUCLEOTIDE SEQUENCE [LARGE SCALE GENOMIC DNA]</scope>
    <source>
        <strain evidence="3 4">CCB-QB4</strain>
    </source>
</reference>
<keyword evidence="1" id="KW-0812">Transmembrane</keyword>
<keyword evidence="1" id="KW-1133">Transmembrane helix</keyword>
<feature type="domain" description="Guanylate cyclase" evidence="2">
    <location>
        <begin position="243"/>
        <end position="375"/>
    </location>
</feature>
<feature type="transmembrane region" description="Helical" evidence="1">
    <location>
        <begin position="93"/>
        <end position="111"/>
    </location>
</feature>
<gene>
    <name evidence="3" type="ORF">C2869_12390</name>
</gene>
<feature type="transmembrane region" description="Helical" evidence="1">
    <location>
        <begin position="36"/>
        <end position="57"/>
    </location>
</feature>